<feature type="domain" description="E3 Ubiquitin ligase MUL1-like" evidence="13">
    <location>
        <begin position="82"/>
        <end position="226"/>
    </location>
</feature>
<evidence type="ECO:0000256" key="11">
    <source>
        <dbReference type="ARBA" id="ARBA00023136"/>
    </source>
</evidence>
<dbReference type="Proteomes" id="UP000250088">
    <property type="component" value="Chromosome"/>
</dbReference>
<keyword evidence="6" id="KW-0479">Metal-binding</keyword>
<dbReference type="GO" id="GO:0061630">
    <property type="term" value="F:ubiquitin protein ligase activity"/>
    <property type="evidence" value="ECO:0007669"/>
    <property type="project" value="UniProtKB-EC"/>
</dbReference>
<evidence type="ECO:0000313" key="15">
    <source>
        <dbReference type="Proteomes" id="UP000250088"/>
    </source>
</evidence>
<keyword evidence="8" id="KW-0833">Ubl conjugation pathway</keyword>
<evidence type="ECO:0000256" key="7">
    <source>
        <dbReference type="ARBA" id="ARBA00022771"/>
    </source>
</evidence>
<dbReference type="KEGG" id="naj:B1756_10460"/>
<keyword evidence="7" id="KW-0863">Zinc-finger</keyword>
<dbReference type="EC" id="2.3.2.27" evidence="3"/>
<dbReference type="AlphaFoldDB" id="A0A2Z2HWV6"/>
<feature type="transmembrane region" description="Helical" evidence="12">
    <location>
        <begin position="229"/>
        <end position="249"/>
    </location>
</feature>
<dbReference type="Pfam" id="PF12483">
    <property type="entry name" value="GIDE"/>
    <property type="match status" value="1"/>
</dbReference>
<evidence type="ECO:0000256" key="2">
    <source>
        <dbReference type="ARBA" id="ARBA00004141"/>
    </source>
</evidence>
<evidence type="ECO:0000256" key="4">
    <source>
        <dbReference type="ARBA" id="ARBA00022679"/>
    </source>
</evidence>
<keyword evidence="4" id="KW-0808">Transferase</keyword>
<name>A0A2Z2HWV6_9EURY</name>
<dbReference type="InterPro" id="IPR022170">
    <property type="entry name" value="MUL1-like"/>
</dbReference>
<keyword evidence="11 12" id="KW-0472">Membrane</keyword>
<dbReference type="GO" id="GO:0016020">
    <property type="term" value="C:membrane"/>
    <property type="evidence" value="ECO:0007669"/>
    <property type="project" value="UniProtKB-SubCell"/>
</dbReference>
<gene>
    <name evidence="14" type="ORF">B1756_10460</name>
</gene>
<dbReference type="GeneID" id="32894505"/>
<dbReference type="RefSeq" id="WP_086888482.1">
    <property type="nucleotide sequence ID" value="NZ_CP019893.1"/>
</dbReference>
<evidence type="ECO:0000256" key="3">
    <source>
        <dbReference type="ARBA" id="ARBA00012483"/>
    </source>
</evidence>
<dbReference type="OrthoDB" id="170690at2157"/>
<keyword evidence="10 12" id="KW-1133">Transmembrane helix</keyword>
<dbReference type="GO" id="GO:0008270">
    <property type="term" value="F:zinc ion binding"/>
    <property type="evidence" value="ECO:0007669"/>
    <property type="project" value="UniProtKB-KW"/>
</dbReference>
<keyword evidence="15" id="KW-1185">Reference proteome</keyword>
<evidence type="ECO:0000256" key="6">
    <source>
        <dbReference type="ARBA" id="ARBA00022723"/>
    </source>
</evidence>
<evidence type="ECO:0000313" key="14">
    <source>
        <dbReference type="EMBL" id="ARS90107.1"/>
    </source>
</evidence>
<evidence type="ECO:0000256" key="1">
    <source>
        <dbReference type="ARBA" id="ARBA00000900"/>
    </source>
</evidence>
<keyword evidence="5 12" id="KW-0812">Transmembrane</keyword>
<sequence length="250" mass="26871">MPLESSFVGLVFGVIGLAAAGYGGLQLRTWHRIRSSDPVSVRDAAIESGPVELEGRVRAIAEPLSSPVQNHACVAYEYEVEERRRRRSNANSNGSRRTWKTIDSGSDRQRFVLEDDSGRAVVDPSGARLTMANERTHSIDSTSQLPPGLQTGVSTPLSIDIGGLSIGSRPTRYTERRLDVDDTVYVFGQAEPNPPETDALVAVSDGPDAPQFLISDADESATMRRFLKLGVGAIALGFVFLAVGGLVFVA</sequence>
<evidence type="ECO:0000256" key="9">
    <source>
        <dbReference type="ARBA" id="ARBA00022833"/>
    </source>
</evidence>
<dbReference type="GO" id="GO:0016567">
    <property type="term" value="P:protein ubiquitination"/>
    <property type="evidence" value="ECO:0007669"/>
    <property type="project" value="InterPro"/>
</dbReference>
<keyword evidence="9" id="KW-0862">Zinc</keyword>
<proteinExistence type="predicted"/>
<feature type="transmembrane region" description="Helical" evidence="12">
    <location>
        <begin position="6"/>
        <end position="25"/>
    </location>
</feature>
<evidence type="ECO:0000256" key="12">
    <source>
        <dbReference type="SAM" id="Phobius"/>
    </source>
</evidence>
<dbReference type="EMBL" id="CP019893">
    <property type="protein sequence ID" value="ARS90107.1"/>
    <property type="molecule type" value="Genomic_DNA"/>
</dbReference>
<evidence type="ECO:0000259" key="13">
    <source>
        <dbReference type="Pfam" id="PF12483"/>
    </source>
</evidence>
<accession>A0A2Z2HWV6</accession>
<protein>
    <recommendedName>
        <fullName evidence="3">RING-type E3 ubiquitin transferase</fullName>
        <ecNumber evidence="3">2.3.2.27</ecNumber>
    </recommendedName>
</protein>
<evidence type="ECO:0000256" key="5">
    <source>
        <dbReference type="ARBA" id="ARBA00022692"/>
    </source>
</evidence>
<comment type="subcellular location">
    <subcellularLocation>
        <location evidence="2">Membrane</location>
        <topology evidence="2">Multi-pass membrane protein</topology>
    </subcellularLocation>
</comment>
<evidence type="ECO:0000256" key="8">
    <source>
        <dbReference type="ARBA" id="ARBA00022786"/>
    </source>
</evidence>
<organism evidence="14 15">
    <name type="scientific">Natrarchaeobaculum aegyptiacum</name>
    <dbReference type="NCBI Taxonomy" id="745377"/>
    <lineage>
        <taxon>Archaea</taxon>
        <taxon>Methanobacteriati</taxon>
        <taxon>Methanobacteriota</taxon>
        <taxon>Stenosarchaea group</taxon>
        <taxon>Halobacteria</taxon>
        <taxon>Halobacteriales</taxon>
        <taxon>Natrialbaceae</taxon>
        <taxon>Natrarchaeobaculum</taxon>
    </lineage>
</organism>
<comment type="catalytic activity">
    <reaction evidence="1">
        <text>S-ubiquitinyl-[E2 ubiquitin-conjugating enzyme]-L-cysteine + [acceptor protein]-L-lysine = [E2 ubiquitin-conjugating enzyme]-L-cysteine + N(6)-ubiquitinyl-[acceptor protein]-L-lysine.</text>
        <dbReference type="EC" id="2.3.2.27"/>
    </reaction>
</comment>
<reference evidence="15" key="1">
    <citation type="submission" date="2017-02" db="EMBL/GenBank/DDBJ databases">
        <title>Natronthermophilus aegyptiacus gen. nov.,sp. nov., an aerobic, extremely halophilic alkalithermophilic archaeon isolated from the athalassohaline Wadi An Natrun, Egypt.</title>
        <authorList>
            <person name="Zhao B."/>
        </authorList>
    </citation>
    <scope>NUCLEOTIDE SEQUENCE [LARGE SCALE GENOMIC DNA]</scope>
    <source>
        <strain evidence="15">JW/NM-HA 15</strain>
    </source>
</reference>
<evidence type="ECO:0000256" key="10">
    <source>
        <dbReference type="ARBA" id="ARBA00022989"/>
    </source>
</evidence>